<keyword evidence="7" id="KW-1185">Reference proteome</keyword>
<dbReference type="EMBL" id="CP036434">
    <property type="protein sequence ID" value="QDV04592.1"/>
    <property type="molecule type" value="Genomic_DNA"/>
</dbReference>
<dbReference type="OrthoDB" id="6111975at2"/>
<dbReference type="CDD" id="cd14014">
    <property type="entry name" value="STKc_PknB_like"/>
    <property type="match status" value="1"/>
</dbReference>
<dbReference type="EC" id="2.7.11.1" evidence="6"/>
<dbReference type="InterPro" id="IPR000719">
    <property type="entry name" value="Prot_kinase_dom"/>
</dbReference>
<name>A0A518EKH4_9BACT</name>
<dbReference type="Gene3D" id="3.30.200.20">
    <property type="entry name" value="Phosphorylase Kinase, domain 1"/>
    <property type="match status" value="1"/>
</dbReference>
<dbReference type="PANTHER" id="PTHR43289:SF6">
    <property type="entry name" value="SERINE_THREONINE-PROTEIN KINASE NEKL-3"/>
    <property type="match status" value="1"/>
</dbReference>
<dbReference type="GO" id="GO:0005524">
    <property type="term" value="F:ATP binding"/>
    <property type="evidence" value="ECO:0007669"/>
    <property type="project" value="UniProtKB-KW"/>
</dbReference>
<evidence type="ECO:0000313" key="7">
    <source>
        <dbReference type="Proteomes" id="UP000320390"/>
    </source>
</evidence>
<protein>
    <submittedName>
        <fullName evidence="6">Serine/threonine-protein kinase PknD</fullName>
        <ecNumber evidence="6">2.7.11.1</ecNumber>
    </submittedName>
</protein>
<reference evidence="6 7" key="1">
    <citation type="submission" date="2019-02" db="EMBL/GenBank/DDBJ databases">
        <title>Deep-cultivation of Planctomycetes and their phenomic and genomic characterization uncovers novel biology.</title>
        <authorList>
            <person name="Wiegand S."/>
            <person name="Jogler M."/>
            <person name="Boedeker C."/>
            <person name="Pinto D."/>
            <person name="Vollmers J."/>
            <person name="Rivas-Marin E."/>
            <person name="Kohn T."/>
            <person name="Peeters S.H."/>
            <person name="Heuer A."/>
            <person name="Rast P."/>
            <person name="Oberbeckmann S."/>
            <person name="Bunk B."/>
            <person name="Jeske O."/>
            <person name="Meyerdierks A."/>
            <person name="Storesund J.E."/>
            <person name="Kallscheuer N."/>
            <person name="Luecker S."/>
            <person name="Lage O.M."/>
            <person name="Pohl T."/>
            <person name="Merkel B.J."/>
            <person name="Hornburger P."/>
            <person name="Mueller R.-W."/>
            <person name="Bruemmer F."/>
            <person name="Labrenz M."/>
            <person name="Spormann A.M."/>
            <person name="Op den Camp H."/>
            <person name="Overmann J."/>
            <person name="Amann R."/>
            <person name="Jetten M.S.M."/>
            <person name="Mascher T."/>
            <person name="Medema M.H."/>
            <person name="Devos D.P."/>
            <person name="Kaster A.-K."/>
            <person name="Ovreas L."/>
            <person name="Rohde M."/>
            <person name="Galperin M.Y."/>
            <person name="Jogler C."/>
        </authorList>
    </citation>
    <scope>NUCLEOTIDE SEQUENCE [LARGE SCALE GENOMIC DNA]</scope>
    <source>
        <strain evidence="6 7">Poly30</strain>
    </source>
</reference>
<dbReference type="SMART" id="SM00220">
    <property type="entry name" value="S_TKc"/>
    <property type="match status" value="1"/>
</dbReference>
<evidence type="ECO:0000256" key="3">
    <source>
        <dbReference type="ARBA" id="ARBA00022777"/>
    </source>
</evidence>
<dbReference type="Gene3D" id="1.10.510.10">
    <property type="entry name" value="Transferase(Phosphotransferase) domain 1"/>
    <property type="match status" value="1"/>
</dbReference>
<keyword evidence="1 6" id="KW-0808">Transferase</keyword>
<gene>
    <name evidence="6" type="primary">pknD</name>
    <name evidence="6" type="ORF">Poly30_00830</name>
</gene>
<dbReference type="InterPro" id="IPR008271">
    <property type="entry name" value="Ser/Thr_kinase_AS"/>
</dbReference>
<dbReference type="PROSITE" id="PS50011">
    <property type="entry name" value="PROTEIN_KINASE_DOM"/>
    <property type="match status" value="1"/>
</dbReference>
<dbReference type="InterPro" id="IPR011009">
    <property type="entry name" value="Kinase-like_dom_sf"/>
</dbReference>
<dbReference type="GO" id="GO:0004674">
    <property type="term" value="F:protein serine/threonine kinase activity"/>
    <property type="evidence" value="ECO:0007669"/>
    <property type="project" value="UniProtKB-EC"/>
</dbReference>
<keyword evidence="4" id="KW-0067">ATP-binding</keyword>
<dbReference type="Proteomes" id="UP000320390">
    <property type="component" value="Chromosome"/>
</dbReference>
<dbReference type="PROSITE" id="PS00108">
    <property type="entry name" value="PROTEIN_KINASE_ST"/>
    <property type="match status" value="1"/>
</dbReference>
<evidence type="ECO:0000256" key="1">
    <source>
        <dbReference type="ARBA" id="ARBA00022679"/>
    </source>
</evidence>
<evidence type="ECO:0000313" key="6">
    <source>
        <dbReference type="EMBL" id="QDV04592.1"/>
    </source>
</evidence>
<dbReference type="SUPFAM" id="SSF56112">
    <property type="entry name" value="Protein kinase-like (PK-like)"/>
    <property type="match status" value="1"/>
</dbReference>
<accession>A0A518EKH4</accession>
<dbReference type="Pfam" id="PF00069">
    <property type="entry name" value="Pkinase"/>
    <property type="match status" value="1"/>
</dbReference>
<organism evidence="6 7">
    <name type="scientific">Saltatorellus ferox</name>
    <dbReference type="NCBI Taxonomy" id="2528018"/>
    <lineage>
        <taxon>Bacteria</taxon>
        <taxon>Pseudomonadati</taxon>
        <taxon>Planctomycetota</taxon>
        <taxon>Planctomycetia</taxon>
        <taxon>Planctomycetia incertae sedis</taxon>
        <taxon>Saltatorellus</taxon>
    </lineage>
</organism>
<dbReference type="AlphaFoldDB" id="A0A518EKH4"/>
<keyword evidence="3 6" id="KW-0418">Kinase</keyword>
<feature type="domain" description="Protein kinase" evidence="5">
    <location>
        <begin position="121"/>
        <end position="428"/>
    </location>
</feature>
<evidence type="ECO:0000256" key="2">
    <source>
        <dbReference type="ARBA" id="ARBA00022741"/>
    </source>
</evidence>
<proteinExistence type="predicted"/>
<dbReference type="PANTHER" id="PTHR43289">
    <property type="entry name" value="MITOGEN-ACTIVATED PROTEIN KINASE KINASE KINASE 20-RELATED"/>
    <property type="match status" value="1"/>
</dbReference>
<keyword evidence="2" id="KW-0547">Nucleotide-binding</keyword>
<evidence type="ECO:0000256" key="4">
    <source>
        <dbReference type="ARBA" id="ARBA00022840"/>
    </source>
</evidence>
<dbReference type="RefSeq" id="WP_145194046.1">
    <property type="nucleotide sequence ID" value="NZ_CP036434.1"/>
</dbReference>
<evidence type="ECO:0000259" key="5">
    <source>
        <dbReference type="PROSITE" id="PS50011"/>
    </source>
</evidence>
<sequence>MDDREDQLLEDAGEVYADWRVAGHQASDLQAFEKLCARQPLLATYLKRIRRLDVGARQIAEEEGAAAGGLAFEGRVDTARTEIQDAARLPGKATEQRARATMEKARNRRLSFGKYHLTGLTSDWTQLGKGGAGSVYRAWDEDLARQVALKLLHKKFVDPDSGVEAGMRRRAQARFLHEAQLTAQLDHPGIVPLHDFGMTSTGRPYFTMKLVKGKTLGQVIELMKGRSASWTLTRTLGVLIKASEALAYAHAKGVIHRDLKPANIMVGKYGEVYVMDWGLLKKVERDGSLADMALTRFAEVPEGPELASAPADGITDHGDAIGTATYMSPEQALGDLEAVGRASDIYGLGAILYHILSGSPPFMEKGVLPGLLTILEAHRSGRGPESIDRVAPHAPAALRRIVTRAMAHEPAQRHGSVTEMANEVLAFLEGRVGKDWVASPLRSTLRWARRRPSAAALIVVGLVLAGAGFHRVLSPPEPFRGTFISEQPGREAEGHWIDRNGEEGLPEILELLEKLVGAEGQERDGVIEQIGLLLQRGGPDVPGEGRSR</sequence>